<sequence length="303" mass="32033">MSDNWTLADIPDLDGKVAVVTGANAGLGLEITKGLAGAGARVIMACRNQSKAEAAAELVRAGNPRGSVETGSLDLANLASIAAFAEGLNSSLDRIDILANNAGLMALDESRTDDGFEMQLGVNHLGHFALTGQLLPTLLATPDSRVVSMSSMGHRPGKMHFGDLNSENHKYSRWGAYFQSKLANLLFTAELQRRLARTGASTIAVAAHPGASHTDLGNEGSSILNKLVTPLGKLYTQSAATGALPFLRAATEPGVPGDAYFGPRLLSWGRPVRETPTKRARNEADAVRLWNLSEELTGISYLD</sequence>
<evidence type="ECO:0000256" key="1">
    <source>
        <dbReference type="ARBA" id="ARBA00023002"/>
    </source>
</evidence>
<gene>
    <name evidence="2" type="ORF">UFOPK1835_00810</name>
</gene>
<dbReference type="SUPFAM" id="SSF51735">
    <property type="entry name" value="NAD(P)-binding Rossmann-fold domains"/>
    <property type="match status" value="1"/>
</dbReference>
<organism evidence="2">
    <name type="scientific">freshwater metagenome</name>
    <dbReference type="NCBI Taxonomy" id="449393"/>
    <lineage>
        <taxon>unclassified sequences</taxon>
        <taxon>metagenomes</taxon>
        <taxon>ecological metagenomes</taxon>
    </lineage>
</organism>
<evidence type="ECO:0000313" key="2">
    <source>
        <dbReference type="EMBL" id="CAB4606482.1"/>
    </source>
</evidence>
<dbReference type="InterPro" id="IPR002347">
    <property type="entry name" value="SDR_fam"/>
</dbReference>
<dbReference type="PANTHER" id="PTHR43157">
    <property type="entry name" value="PHOSPHATIDYLINOSITOL-GLYCAN BIOSYNTHESIS CLASS F PROTEIN-RELATED"/>
    <property type="match status" value="1"/>
</dbReference>
<dbReference type="EMBL" id="CAEZUP010000026">
    <property type="protein sequence ID" value="CAB4606482.1"/>
    <property type="molecule type" value="Genomic_DNA"/>
</dbReference>
<dbReference type="InterPro" id="IPR036291">
    <property type="entry name" value="NAD(P)-bd_dom_sf"/>
</dbReference>
<dbReference type="NCBIfam" id="NF004846">
    <property type="entry name" value="PRK06197.1"/>
    <property type="match status" value="1"/>
</dbReference>
<dbReference type="PRINTS" id="PR00081">
    <property type="entry name" value="GDHRDH"/>
</dbReference>
<protein>
    <submittedName>
        <fullName evidence="2">Unannotated protein</fullName>
    </submittedName>
</protein>
<dbReference type="PANTHER" id="PTHR43157:SF31">
    <property type="entry name" value="PHOSPHATIDYLINOSITOL-GLYCAN BIOSYNTHESIS CLASS F PROTEIN"/>
    <property type="match status" value="1"/>
</dbReference>
<keyword evidence="1" id="KW-0560">Oxidoreductase</keyword>
<proteinExistence type="predicted"/>
<dbReference type="AlphaFoldDB" id="A0A6J6GYM0"/>
<dbReference type="GO" id="GO:0016491">
    <property type="term" value="F:oxidoreductase activity"/>
    <property type="evidence" value="ECO:0007669"/>
    <property type="project" value="UniProtKB-KW"/>
</dbReference>
<accession>A0A6J6GYM0</accession>
<name>A0A6J6GYM0_9ZZZZ</name>
<reference evidence="2" key="1">
    <citation type="submission" date="2020-05" db="EMBL/GenBank/DDBJ databases">
        <authorList>
            <person name="Chiriac C."/>
            <person name="Salcher M."/>
            <person name="Ghai R."/>
            <person name="Kavagutti S V."/>
        </authorList>
    </citation>
    <scope>NUCLEOTIDE SEQUENCE</scope>
</reference>
<dbReference type="Pfam" id="PF00106">
    <property type="entry name" value="adh_short"/>
    <property type="match status" value="1"/>
</dbReference>
<dbReference type="CDD" id="cd05327">
    <property type="entry name" value="retinol-DH_like_SDR_c_like"/>
    <property type="match status" value="1"/>
</dbReference>
<dbReference type="Gene3D" id="3.40.50.720">
    <property type="entry name" value="NAD(P)-binding Rossmann-like Domain"/>
    <property type="match status" value="1"/>
</dbReference>